<evidence type="ECO:0000313" key="1">
    <source>
        <dbReference type="EMBL" id="PAT39141.1"/>
    </source>
</evidence>
<dbReference type="RefSeq" id="WP_095553014.1">
    <property type="nucleotide sequence ID" value="NZ_NSJE01000056.1"/>
</dbReference>
<dbReference type="InterPro" id="IPR025630">
    <property type="entry name" value="DUF4288"/>
</dbReference>
<dbReference type="AlphaFoldDB" id="A0A2A2AN39"/>
<sequence>MTQDSKNKSYFSVSILFKSSIDGLSNDSSLWEEQIILVRALSEIDAQELAKNYAIRQETSYKNINNSTVEWKFFRIERIIDTGFFEIPEEVEIFSRFLKQSEAKSLLEPFD</sequence>
<evidence type="ECO:0008006" key="3">
    <source>
        <dbReference type="Google" id="ProtNLM"/>
    </source>
</evidence>
<dbReference type="Proteomes" id="UP000218439">
    <property type="component" value="Unassembled WGS sequence"/>
</dbReference>
<comment type="caution">
    <text evidence="1">The sequence shown here is derived from an EMBL/GenBank/DDBJ whole genome shotgun (WGS) entry which is preliminary data.</text>
</comment>
<dbReference type="Pfam" id="PF14119">
    <property type="entry name" value="DUF4288"/>
    <property type="match status" value="1"/>
</dbReference>
<reference evidence="1 2" key="1">
    <citation type="submission" date="2017-08" db="EMBL/GenBank/DDBJ databases">
        <title>WGS of Clinical strains of the CDC Group NO-1 linked to zoonotic infections in humans.</title>
        <authorList>
            <person name="Bernier A.-M."/>
            <person name="Bernard K."/>
        </authorList>
    </citation>
    <scope>NUCLEOTIDE SEQUENCE [LARGE SCALE GENOMIC DNA]</scope>
    <source>
        <strain evidence="1 2">NML120219</strain>
    </source>
</reference>
<dbReference type="EMBL" id="NSJE01000056">
    <property type="protein sequence ID" value="PAT39141.1"/>
    <property type="molecule type" value="Genomic_DNA"/>
</dbReference>
<protein>
    <recommendedName>
        <fullName evidence="3">DUF4288 domain-containing protein</fullName>
    </recommendedName>
</protein>
<evidence type="ECO:0000313" key="2">
    <source>
        <dbReference type="Proteomes" id="UP000218439"/>
    </source>
</evidence>
<accession>A0A2A2AN39</accession>
<gene>
    <name evidence="1" type="ORF">CK621_14925</name>
</gene>
<organism evidence="1 2">
    <name type="scientific">Vandammella animalimorsus</name>
    <dbReference type="NCBI Taxonomy" id="2029117"/>
    <lineage>
        <taxon>Bacteria</taxon>
        <taxon>Pseudomonadati</taxon>
        <taxon>Pseudomonadota</taxon>
        <taxon>Betaproteobacteria</taxon>
        <taxon>Burkholderiales</taxon>
        <taxon>Comamonadaceae</taxon>
        <taxon>Vandammella</taxon>
    </lineage>
</organism>
<proteinExistence type="predicted"/>
<name>A0A2A2AN39_9BURK</name>